<reference evidence="1" key="1">
    <citation type="submission" date="2020-11" db="EMBL/GenBank/DDBJ databases">
        <authorList>
            <person name="Tran Van P."/>
        </authorList>
    </citation>
    <scope>NUCLEOTIDE SEQUENCE</scope>
</reference>
<evidence type="ECO:0000313" key="1">
    <source>
        <dbReference type="EMBL" id="CAD7434036.1"/>
    </source>
</evidence>
<gene>
    <name evidence="1" type="ORF">TMSB3V08_LOCUS10699</name>
</gene>
<dbReference type="EMBL" id="OB797043">
    <property type="protein sequence ID" value="CAD7434036.1"/>
    <property type="molecule type" value="Genomic_DNA"/>
</dbReference>
<protein>
    <submittedName>
        <fullName evidence="1">Uncharacterized protein</fullName>
    </submittedName>
</protein>
<organism evidence="1">
    <name type="scientific">Timema monikensis</name>
    <dbReference type="NCBI Taxonomy" id="170555"/>
    <lineage>
        <taxon>Eukaryota</taxon>
        <taxon>Metazoa</taxon>
        <taxon>Ecdysozoa</taxon>
        <taxon>Arthropoda</taxon>
        <taxon>Hexapoda</taxon>
        <taxon>Insecta</taxon>
        <taxon>Pterygota</taxon>
        <taxon>Neoptera</taxon>
        <taxon>Polyneoptera</taxon>
        <taxon>Phasmatodea</taxon>
        <taxon>Timematodea</taxon>
        <taxon>Timematoidea</taxon>
        <taxon>Timematidae</taxon>
        <taxon>Timema</taxon>
    </lineage>
</organism>
<name>A0A7R9HTB5_9NEOP</name>
<proteinExistence type="predicted"/>
<dbReference type="AlphaFoldDB" id="A0A7R9HTB5"/>
<accession>A0A7R9HTB5</accession>
<sequence length="121" mass="13839">MFLVPTAINCGIQIFSRSMGCIVKVNTTVEYPECCPIHYCPKSKSSRFEHTIKDIPQELRALATSYPPPNKNNQLTNYTNTINGRPGYTTTWPIVTLTPDQHNYTAHLNSYIRTTRLLLEY</sequence>